<dbReference type="CDD" id="cd03293">
    <property type="entry name" value="ABC_NrtD_SsuB_transporters"/>
    <property type="match status" value="1"/>
</dbReference>
<dbReference type="InterPro" id="IPR017871">
    <property type="entry name" value="ABC_transporter-like_CS"/>
</dbReference>
<dbReference type="Proteomes" id="UP000053681">
    <property type="component" value="Unassembled WGS sequence"/>
</dbReference>
<dbReference type="Gene3D" id="3.40.50.300">
    <property type="entry name" value="P-loop containing nucleotide triphosphate hydrolases"/>
    <property type="match status" value="1"/>
</dbReference>
<evidence type="ECO:0000256" key="3">
    <source>
        <dbReference type="ARBA" id="ARBA00022840"/>
    </source>
</evidence>
<evidence type="ECO:0000256" key="1">
    <source>
        <dbReference type="ARBA" id="ARBA00022448"/>
    </source>
</evidence>
<dbReference type="PROSITE" id="PS00211">
    <property type="entry name" value="ABC_TRANSPORTER_1"/>
    <property type="match status" value="1"/>
</dbReference>
<dbReference type="PROSITE" id="PS50893">
    <property type="entry name" value="ABC_TRANSPORTER_2"/>
    <property type="match status" value="1"/>
</dbReference>
<keyword evidence="2" id="KW-0547">Nucleotide-binding</keyword>
<dbReference type="Pfam" id="PF00005">
    <property type="entry name" value="ABC_tran"/>
    <property type="match status" value="1"/>
</dbReference>
<dbReference type="InterPro" id="IPR027417">
    <property type="entry name" value="P-loop_NTPase"/>
</dbReference>
<dbReference type="InterPro" id="IPR050166">
    <property type="entry name" value="ABC_transporter_ATP-bind"/>
</dbReference>
<protein>
    <submittedName>
        <fullName evidence="5">Spermidine/putrescine ABC transporter ATP-binding protein</fullName>
    </submittedName>
</protein>
<proteinExistence type="predicted"/>
<evidence type="ECO:0000313" key="6">
    <source>
        <dbReference type="Proteomes" id="UP000053681"/>
    </source>
</evidence>
<dbReference type="InterPro" id="IPR003439">
    <property type="entry name" value="ABC_transporter-like_ATP-bd"/>
</dbReference>
<dbReference type="GO" id="GO:0005524">
    <property type="term" value="F:ATP binding"/>
    <property type="evidence" value="ECO:0007669"/>
    <property type="project" value="UniProtKB-KW"/>
</dbReference>
<keyword evidence="3 5" id="KW-0067">ATP-binding</keyword>
<accession>A0A0V8JJP2</accession>
<organism evidence="5 6">
    <name type="scientific">Priestia veravalensis</name>
    <dbReference type="NCBI Taxonomy" id="1414648"/>
    <lineage>
        <taxon>Bacteria</taxon>
        <taxon>Bacillati</taxon>
        <taxon>Bacillota</taxon>
        <taxon>Bacilli</taxon>
        <taxon>Bacillales</taxon>
        <taxon>Bacillaceae</taxon>
        <taxon>Priestia</taxon>
    </lineage>
</organism>
<sequence length="259" mass="28900">MSGLQITNVHHVYVTMKSATTALENINLSIKEGEFISFLGPSGCGKTTLLSILAGLIKPTSGEVNIKNKLVQEPTAEVGYMLQQDYLFPWKTIKDNILLGLTIQRNLTKEHEQRALMLLEGMGLKSVSDFFPHQLSGGMRQRVALVRTLATNPSILLLDEPFSALDFQTKLKLEELVSKTLMTYEKTAVLVTHDIGEAIAMSNRIVLFSANPGRIARIFTVPPILQTLSPFEARQHSVYNDLFMEIWKELDHLESASQS</sequence>
<dbReference type="AlphaFoldDB" id="A0A0V8JJP2"/>
<dbReference type="SMART" id="SM00382">
    <property type="entry name" value="AAA"/>
    <property type="match status" value="1"/>
</dbReference>
<feature type="domain" description="ABC transporter" evidence="4">
    <location>
        <begin position="4"/>
        <end position="237"/>
    </location>
</feature>
<evidence type="ECO:0000313" key="5">
    <source>
        <dbReference type="EMBL" id="KSU87271.1"/>
    </source>
</evidence>
<dbReference type="RefSeq" id="WP_025911921.1">
    <property type="nucleotide sequence ID" value="NZ_KQ758663.1"/>
</dbReference>
<gene>
    <name evidence="5" type="ORF">AS180_13905</name>
</gene>
<dbReference type="GO" id="GO:0016887">
    <property type="term" value="F:ATP hydrolysis activity"/>
    <property type="evidence" value="ECO:0007669"/>
    <property type="project" value="InterPro"/>
</dbReference>
<dbReference type="PANTHER" id="PTHR42788:SF21">
    <property type="entry name" value="ABC TRANSPORTER ATP-BINDING PROTEIN"/>
    <property type="match status" value="1"/>
</dbReference>
<dbReference type="EMBL" id="LNQP01000048">
    <property type="protein sequence ID" value="KSU87271.1"/>
    <property type="molecule type" value="Genomic_DNA"/>
</dbReference>
<dbReference type="InterPro" id="IPR003593">
    <property type="entry name" value="AAA+_ATPase"/>
</dbReference>
<keyword evidence="1" id="KW-0813">Transport</keyword>
<dbReference type="SUPFAM" id="SSF52540">
    <property type="entry name" value="P-loop containing nucleoside triphosphate hydrolases"/>
    <property type="match status" value="1"/>
</dbReference>
<name>A0A0V8JJP2_9BACI</name>
<keyword evidence="6" id="KW-1185">Reference proteome</keyword>
<dbReference type="GeneID" id="93684079"/>
<reference evidence="5 6" key="1">
    <citation type="submission" date="2015-11" db="EMBL/GenBank/DDBJ databases">
        <title>Bacillus caseinolyticus sp nov.</title>
        <authorList>
            <person name="Dastager S.G."/>
            <person name="Mawlankar R."/>
        </authorList>
    </citation>
    <scope>NUCLEOTIDE SEQUENCE [LARGE SCALE GENOMIC DNA]</scope>
    <source>
        <strain evidence="5 6">SGD-V-76</strain>
    </source>
</reference>
<dbReference type="PANTHER" id="PTHR42788">
    <property type="entry name" value="TAURINE IMPORT ATP-BINDING PROTEIN-RELATED"/>
    <property type="match status" value="1"/>
</dbReference>
<evidence type="ECO:0000259" key="4">
    <source>
        <dbReference type="PROSITE" id="PS50893"/>
    </source>
</evidence>
<evidence type="ECO:0000256" key="2">
    <source>
        <dbReference type="ARBA" id="ARBA00022741"/>
    </source>
</evidence>
<comment type="caution">
    <text evidence="5">The sequence shown here is derived from an EMBL/GenBank/DDBJ whole genome shotgun (WGS) entry which is preliminary data.</text>
</comment>